<evidence type="ECO:0000256" key="3">
    <source>
        <dbReference type="ARBA" id="ARBA00022729"/>
    </source>
</evidence>
<protein>
    <submittedName>
        <fullName evidence="9">RagB/SusD family nutrient uptake outer membrane protein</fullName>
    </submittedName>
</protein>
<feature type="signal peptide" evidence="6">
    <location>
        <begin position="1"/>
        <end position="22"/>
    </location>
</feature>
<sequence length="515" mass="59874">MKNRILYWVICLLVFTSCSDFLEDYSQDLAYAASTSDLEELLIGNCYIKRTAKKTSLSIAGSEKHTFPWLHVMDDDCVERNSATDAYGGFMPIEGFYHWDKNPFNQNGTPYKDETWSDLYSRIAIANVVIPKVDDMTEDPMEERNRIKGEALFLRASFYYFLVNFYALPYSKTTADTELGVPLKLTEYIEDKYFSRNTVAEVYDAIVEDLQQAIPLLKGVEQTTVYQANEAAARLFLSRVYLYMEKWEDVIAQCDSVLKMATYSLEDLRSFTMGTSFTRSGSPETIFSQGSYSMDLVMREQYYSEWYTAILPCPVVSDDLQDSYDENDLRWQAFMLESYKTPGLYRCIKLRDQDVDGYVSDVFLLRMAEVYLNKAEAQAMSGDETGAKATLNILRENRFVQGQMPAIEEEMIANRDENFIDFIRNERRRELCFEGHRWFDLRRYAVSSTHPFTKEILHPHYSRPSASQYSFEGNFRLKKYNEETAYVLPIPDYAISYNNGSLVQNVIREERKINN</sequence>
<comment type="similarity">
    <text evidence="2">Belongs to the SusD family.</text>
</comment>
<evidence type="ECO:0000256" key="5">
    <source>
        <dbReference type="ARBA" id="ARBA00023237"/>
    </source>
</evidence>
<keyword evidence="4" id="KW-0472">Membrane</keyword>
<evidence type="ECO:0000256" key="2">
    <source>
        <dbReference type="ARBA" id="ARBA00006275"/>
    </source>
</evidence>
<organism evidence="9 10">
    <name type="scientific">Butyricimonas hominis</name>
    <dbReference type="NCBI Taxonomy" id="2763032"/>
    <lineage>
        <taxon>Bacteria</taxon>
        <taxon>Pseudomonadati</taxon>
        <taxon>Bacteroidota</taxon>
        <taxon>Bacteroidia</taxon>
        <taxon>Bacteroidales</taxon>
        <taxon>Odoribacteraceae</taxon>
        <taxon>Butyricimonas</taxon>
    </lineage>
</organism>
<evidence type="ECO:0000259" key="8">
    <source>
        <dbReference type="Pfam" id="PF14322"/>
    </source>
</evidence>
<evidence type="ECO:0000313" key="9">
    <source>
        <dbReference type="EMBL" id="MBC5622384.1"/>
    </source>
</evidence>
<keyword evidence="3 6" id="KW-0732">Signal</keyword>
<gene>
    <name evidence="9" type="ORF">H8S64_14890</name>
</gene>
<evidence type="ECO:0000256" key="6">
    <source>
        <dbReference type="SAM" id="SignalP"/>
    </source>
</evidence>
<dbReference type="SUPFAM" id="SSF48452">
    <property type="entry name" value="TPR-like"/>
    <property type="match status" value="1"/>
</dbReference>
<dbReference type="InterPro" id="IPR033985">
    <property type="entry name" value="SusD-like_N"/>
</dbReference>
<dbReference type="RefSeq" id="WP_186977045.1">
    <property type="nucleotide sequence ID" value="NZ_JACOOH010000006.1"/>
</dbReference>
<feature type="domain" description="RagB/SusD" evidence="7">
    <location>
        <begin position="353"/>
        <end position="506"/>
    </location>
</feature>
<dbReference type="PROSITE" id="PS51257">
    <property type="entry name" value="PROKAR_LIPOPROTEIN"/>
    <property type="match status" value="1"/>
</dbReference>
<dbReference type="InterPro" id="IPR011990">
    <property type="entry name" value="TPR-like_helical_dom_sf"/>
</dbReference>
<proteinExistence type="inferred from homology"/>
<feature type="chain" id="PRO_5045400098" evidence="6">
    <location>
        <begin position="23"/>
        <end position="515"/>
    </location>
</feature>
<evidence type="ECO:0000313" key="10">
    <source>
        <dbReference type="Proteomes" id="UP000646484"/>
    </source>
</evidence>
<dbReference type="Gene3D" id="1.25.40.390">
    <property type="match status" value="1"/>
</dbReference>
<dbReference type="CDD" id="cd08977">
    <property type="entry name" value="SusD"/>
    <property type="match status" value="1"/>
</dbReference>
<evidence type="ECO:0000256" key="4">
    <source>
        <dbReference type="ARBA" id="ARBA00023136"/>
    </source>
</evidence>
<dbReference type="Pfam" id="PF07980">
    <property type="entry name" value="SusD_RagB"/>
    <property type="match status" value="1"/>
</dbReference>
<dbReference type="Pfam" id="PF14322">
    <property type="entry name" value="SusD-like_3"/>
    <property type="match status" value="1"/>
</dbReference>
<comment type="caution">
    <text evidence="9">The sequence shown here is derived from an EMBL/GenBank/DDBJ whole genome shotgun (WGS) entry which is preliminary data.</text>
</comment>
<reference evidence="9 10" key="1">
    <citation type="submission" date="2020-08" db="EMBL/GenBank/DDBJ databases">
        <title>Genome public.</title>
        <authorList>
            <person name="Liu C."/>
            <person name="Sun Q."/>
        </authorList>
    </citation>
    <scope>NUCLEOTIDE SEQUENCE [LARGE SCALE GENOMIC DNA]</scope>
    <source>
        <strain evidence="9 10">NSJ-56</strain>
    </source>
</reference>
<evidence type="ECO:0000259" key="7">
    <source>
        <dbReference type="Pfam" id="PF07980"/>
    </source>
</evidence>
<comment type="subcellular location">
    <subcellularLocation>
        <location evidence="1">Cell outer membrane</location>
    </subcellularLocation>
</comment>
<accession>A0ABR7D3I3</accession>
<dbReference type="InterPro" id="IPR012944">
    <property type="entry name" value="SusD_RagB_dom"/>
</dbReference>
<feature type="domain" description="SusD-like N-terminal" evidence="8">
    <location>
        <begin position="110"/>
        <end position="242"/>
    </location>
</feature>
<keyword evidence="10" id="KW-1185">Reference proteome</keyword>
<evidence type="ECO:0000256" key="1">
    <source>
        <dbReference type="ARBA" id="ARBA00004442"/>
    </source>
</evidence>
<keyword evidence="5" id="KW-0998">Cell outer membrane</keyword>
<name>A0ABR7D3I3_9BACT</name>
<dbReference type="Proteomes" id="UP000646484">
    <property type="component" value="Unassembled WGS sequence"/>
</dbReference>
<dbReference type="EMBL" id="JACOOH010000006">
    <property type="protein sequence ID" value="MBC5622384.1"/>
    <property type="molecule type" value="Genomic_DNA"/>
</dbReference>